<gene>
    <name evidence="1" type="ORF">PJ311_00755</name>
</gene>
<dbReference type="Proteomes" id="UP001211894">
    <property type="component" value="Unassembled WGS sequence"/>
</dbReference>
<reference evidence="1 2" key="1">
    <citation type="submission" date="2023-01" db="EMBL/GenBank/DDBJ databases">
        <title>Bacillus changyiensis sp. nov., isolated from a coastal deposit.</title>
        <authorList>
            <person name="Xiao G."/>
            <person name="Lai Q."/>
            <person name="Hu Z."/>
            <person name="Shao Z."/>
        </authorList>
    </citation>
    <scope>NUCLEOTIDE SEQUENCE [LARGE SCALE GENOMIC DNA]</scope>
    <source>
        <strain evidence="1 2">CLL-7-23</strain>
    </source>
</reference>
<sequence length="153" mass="17783">MRKYVVIALCTVMVIAGVIFAVIYKNKEESDASHFPLTTQQKTTIKNAKKSGQDLSDVEVDTFTIGQGKRLLDEYFKKHHLHYKVGSKEYIEFLASIGESREYQKKPEFTIIDSYASVYLSELQKTNPLFFKFHLKRSTLDKTIKEIRLEHNK</sequence>
<dbReference type="EMBL" id="JAQKAB010000001">
    <property type="protein sequence ID" value="MDA7025134.1"/>
    <property type="molecule type" value="Genomic_DNA"/>
</dbReference>
<organism evidence="1 2">
    <name type="scientific">Bacillus changyiensis</name>
    <dbReference type="NCBI Taxonomy" id="3004103"/>
    <lineage>
        <taxon>Bacteria</taxon>
        <taxon>Bacillati</taxon>
        <taxon>Bacillota</taxon>
        <taxon>Bacilli</taxon>
        <taxon>Bacillales</taxon>
        <taxon>Bacillaceae</taxon>
        <taxon>Bacillus</taxon>
    </lineage>
</organism>
<evidence type="ECO:0000313" key="2">
    <source>
        <dbReference type="Proteomes" id="UP001211894"/>
    </source>
</evidence>
<accession>A0ABT4WYK7</accession>
<name>A0ABT4WYK7_9BACI</name>
<keyword evidence="2" id="KW-1185">Reference proteome</keyword>
<dbReference type="RefSeq" id="WP_271338999.1">
    <property type="nucleotide sequence ID" value="NZ_JAQKAB010000001.1"/>
</dbReference>
<comment type="caution">
    <text evidence="1">The sequence shown here is derived from an EMBL/GenBank/DDBJ whole genome shotgun (WGS) entry which is preliminary data.</text>
</comment>
<protein>
    <submittedName>
        <fullName evidence="1">Uncharacterized protein</fullName>
    </submittedName>
</protein>
<evidence type="ECO:0000313" key="1">
    <source>
        <dbReference type="EMBL" id="MDA7025134.1"/>
    </source>
</evidence>
<proteinExistence type="predicted"/>